<keyword evidence="2" id="KW-0808">Transferase</keyword>
<protein>
    <submittedName>
        <fullName evidence="6">Uncharacterized protein</fullName>
    </submittedName>
</protein>
<dbReference type="Gramene" id="AUR62031955-RA">
    <property type="protein sequence ID" value="AUR62031955-RA:cds"/>
    <property type="gene ID" value="AUR62031955"/>
</dbReference>
<dbReference type="InterPro" id="IPR001077">
    <property type="entry name" value="COMT_C"/>
</dbReference>
<dbReference type="EnsemblPlants" id="AUR62031955-RA">
    <property type="protein sequence ID" value="AUR62031955-RA:cds"/>
    <property type="gene ID" value="AUR62031955"/>
</dbReference>
<dbReference type="Pfam" id="PF08100">
    <property type="entry name" value="Dimerisation"/>
    <property type="match status" value="1"/>
</dbReference>
<proteinExistence type="predicted"/>
<reference evidence="6" key="1">
    <citation type="journal article" date="2017" name="Nature">
        <title>The genome of Chenopodium quinoa.</title>
        <authorList>
            <person name="Jarvis D.E."/>
            <person name="Ho Y.S."/>
            <person name="Lightfoot D.J."/>
            <person name="Schmoeckel S.M."/>
            <person name="Li B."/>
            <person name="Borm T.J.A."/>
            <person name="Ohyanagi H."/>
            <person name="Mineta K."/>
            <person name="Michell C.T."/>
            <person name="Saber N."/>
            <person name="Kharbatia N.M."/>
            <person name="Rupper R.R."/>
            <person name="Sharp A.R."/>
            <person name="Dally N."/>
            <person name="Boughton B.A."/>
            <person name="Woo Y.H."/>
            <person name="Gao G."/>
            <person name="Schijlen E.G.W.M."/>
            <person name="Guo X."/>
            <person name="Momin A.A."/>
            <person name="Negrao S."/>
            <person name="Al-Babili S."/>
            <person name="Gehring C."/>
            <person name="Roessner U."/>
            <person name="Jung C."/>
            <person name="Murphy K."/>
            <person name="Arold S.T."/>
            <person name="Gojobori T."/>
            <person name="van der Linden C.G."/>
            <person name="van Loo E.N."/>
            <person name="Jellen E.N."/>
            <person name="Maughan P.J."/>
            <person name="Tester M."/>
        </authorList>
    </citation>
    <scope>NUCLEOTIDE SEQUENCE [LARGE SCALE GENOMIC DNA]</scope>
    <source>
        <strain evidence="6">cv. PI 614886</strain>
    </source>
</reference>
<dbReference type="InterPro" id="IPR036390">
    <property type="entry name" value="WH_DNA-bd_sf"/>
</dbReference>
<dbReference type="GO" id="GO:0008171">
    <property type="term" value="F:O-methyltransferase activity"/>
    <property type="evidence" value="ECO:0007669"/>
    <property type="project" value="InterPro"/>
</dbReference>
<evidence type="ECO:0000259" key="4">
    <source>
        <dbReference type="Pfam" id="PF00891"/>
    </source>
</evidence>
<evidence type="ECO:0000256" key="1">
    <source>
        <dbReference type="ARBA" id="ARBA00022603"/>
    </source>
</evidence>
<dbReference type="OMA" id="HIPDVIN"/>
<dbReference type="AlphaFoldDB" id="A0A803MLZ3"/>
<dbReference type="Pfam" id="PF00891">
    <property type="entry name" value="Methyltransf_2"/>
    <property type="match status" value="1"/>
</dbReference>
<keyword evidence="1" id="KW-0489">Methyltransferase</keyword>
<dbReference type="InterPro" id="IPR012967">
    <property type="entry name" value="COMT_dimerisation"/>
</dbReference>
<dbReference type="GO" id="GO:0046983">
    <property type="term" value="F:protein dimerization activity"/>
    <property type="evidence" value="ECO:0007669"/>
    <property type="project" value="InterPro"/>
</dbReference>
<dbReference type="SUPFAM" id="SSF46785">
    <property type="entry name" value="Winged helix' DNA-binding domain"/>
    <property type="match status" value="1"/>
</dbReference>
<dbReference type="PROSITE" id="PS51683">
    <property type="entry name" value="SAM_OMT_II"/>
    <property type="match status" value="1"/>
</dbReference>
<dbReference type="SUPFAM" id="SSF53335">
    <property type="entry name" value="S-adenosyl-L-methionine-dependent methyltransferases"/>
    <property type="match status" value="1"/>
</dbReference>
<evidence type="ECO:0000256" key="2">
    <source>
        <dbReference type="ARBA" id="ARBA00022679"/>
    </source>
</evidence>
<dbReference type="GO" id="GO:0032259">
    <property type="term" value="P:methylation"/>
    <property type="evidence" value="ECO:0007669"/>
    <property type="project" value="UniProtKB-KW"/>
</dbReference>
<evidence type="ECO:0000256" key="3">
    <source>
        <dbReference type="ARBA" id="ARBA00022691"/>
    </source>
</evidence>
<organism evidence="6 7">
    <name type="scientific">Chenopodium quinoa</name>
    <name type="common">Quinoa</name>
    <dbReference type="NCBI Taxonomy" id="63459"/>
    <lineage>
        <taxon>Eukaryota</taxon>
        <taxon>Viridiplantae</taxon>
        <taxon>Streptophyta</taxon>
        <taxon>Embryophyta</taxon>
        <taxon>Tracheophyta</taxon>
        <taxon>Spermatophyta</taxon>
        <taxon>Magnoliopsida</taxon>
        <taxon>eudicotyledons</taxon>
        <taxon>Gunneridae</taxon>
        <taxon>Pentapetalae</taxon>
        <taxon>Caryophyllales</taxon>
        <taxon>Chenopodiaceae</taxon>
        <taxon>Chenopodioideae</taxon>
        <taxon>Atripliceae</taxon>
        <taxon>Chenopodium</taxon>
    </lineage>
</organism>
<dbReference type="Proteomes" id="UP000596660">
    <property type="component" value="Unplaced"/>
</dbReference>
<reference evidence="6" key="2">
    <citation type="submission" date="2021-03" db="UniProtKB">
        <authorList>
            <consortium name="EnsemblPlants"/>
        </authorList>
    </citation>
    <scope>IDENTIFICATION</scope>
</reference>
<name>A0A803MLZ3_CHEQI</name>
<dbReference type="PANTHER" id="PTHR11746">
    <property type="entry name" value="O-METHYLTRANSFERASE"/>
    <property type="match status" value="1"/>
</dbReference>
<keyword evidence="7" id="KW-1185">Reference proteome</keyword>
<feature type="domain" description="O-methyltransferase dimerisation" evidence="5">
    <location>
        <begin position="22"/>
        <end position="100"/>
    </location>
</feature>
<dbReference type="InterPro" id="IPR016461">
    <property type="entry name" value="COMT-like"/>
</dbReference>
<sequence>MSQEHNHVVGEGPLETLVRITFAFVELGIVDIIHSHGNPIRVSEICVHFKSHPPNFRCLKRVMQILVRRDIFTTVNVNPTKFSEDDTLYWLTPASRLLLRHDDDDISYAPMILMQNHPQLLAAMHHLSSAIKEAKIGFRAIMSPYKNVFADVKSVVDVGGGTGAAVNEVVKAFPNIKGINFDLPHVIAIAPKYDGVAHVEGDMFEAIPDADVAILKSILHDWNDEDCVKILKNCRKDRKADIV</sequence>
<feature type="domain" description="O-methyltransferase C-terminal" evidence="4">
    <location>
        <begin position="135"/>
        <end position="237"/>
    </location>
</feature>
<dbReference type="InterPro" id="IPR029063">
    <property type="entry name" value="SAM-dependent_MTases_sf"/>
</dbReference>
<dbReference type="CDD" id="cd02440">
    <property type="entry name" value="AdoMet_MTases"/>
    <property type="match status" value="1"/>
</dbReference>
<keyword evidence="3" id="KW-0949">S-adenosyl-L-methionine</keyword>
<dbReference type="InterPro" id="IPR036388">
    <property type="entry name" value="WH-like_DNA-bd_sf"/>
</dbReference>
<evidence type="ECO:0000259" key="5">
    <source>
        <dbReference type="Pfam" id="PF08100"/>
    </source>
</evidence>
<dbReference type="Gene3D" id="1.10.10.10">
    <property type="entry name" value="Winged helix-like DNA-binding domain superfamily/Winged helix DNA-binding domain"/>
    <property type="match status" value="1"/>
</dbReference>
<dbReference type="Gene3D" id="3.40.50.150">
    <property type="entry name" value="Vaccinia Virus protein VP39"/>
    <property type="match status" value="1"/>
</dbReference>
<accession>A0A803MLZ3</accession>
<evidence type="ECO:0000313" key="6">
    <source>
        <dbReference type="EnsemblPlants" id="AUR62031955-RA:cds"/>
    </source>
</evidence>
<evidence type="ECO:0000313" key="7">
    <source>
        <dbReference type="Proteomes" id="UP000596660"/>
    </source>
</evidence>